<feature type="compositionally biased region" description="Basic and acidic residues" evidence="1">
    <location>
        <begin position="794"/>
        <end position="803"/>
    </location>
</feature>
<feature type="region of interest" description="Disordered" evidence="1">
    <location>
        <begin position="228"/>
        <end position="326"/>
    </location>
</feature>
<dbReference type="EMBL" id="PKSG01000161">
    <property type="protein sequence ID" value="POR38218.1"/>
    <property type="molecule type" value="Genomic_DNA"/>
</dbReference>
<dbReference type="STRING" id="94208.A0A2S4L724"/>
<feature type="region of interest" description="Disordered" evidence="1">
    <location>
        <begin position="1"/>
        <end position="102"/>
    </location>
</feature>
<feature type="compositionally biased region" description="Polar residues" evidence="1">
    <location>
        <begin position="571"/>
        <end position="585"/>
    </location>
</feature>
<feature type="compositionally biased region" description="Polar residues" evidence="1">
    <location>
        <begin position="1"/>
        <end position="13"/>
    </location>
</feature>
<accession>A0A2S4L724</accession>
<gene>
    <name evidence="2" type="ORF">TPAR_01595</name>
</gene>
<feature type="compositionally biased region" description="Polar residues" evidence="1">
    <location>
        <begin position="596"/>
        <end position="620"/>
    </location>
</feature>
<feature type="region of interest" description="Disordered" evidence="1">
    <location>
        <begin position="415"/>
        <end position="462"/>
    </location>
</feature>
<dbReference type="Proteomes" id="UP000237481">
    <property type="component" value="Unassembled WGS sequence"/>
</dbReference>
<evidence type="ECO:0000313" key="3">
    <source>
        <dbReference type="Proteomes" id="UP000237481"/>
    </source>
</evidence>
<feature type="compositionally biased region" description="Polar residues" evidence="1">
    <location>
        <begin position="748"/>
        <end position="758"/>
    </location>
</feature>
<feature type="compositionally biased region" description="Basic and acidic residues" evidence="1">
    <location>
        <begin position="681"/>
        <end position="725"/>
    </location>
</feature>
<protein>
    <recommendedName>
        <fullName evidence="4">TeaA receptor TeaR</fullName>
    </recommendedName>
</protein>
<evidence type="ECO:0000313" key="2">
    <source>
        <dbReference type="EMBL" id="POR38218.1"/>
    </source>
</evidence>
<comment type="caution">
    <text evidence="2">The sequence shown here is derived from an EMBL/GenBank/DDBJ whole genome shotgun (WGS) entry which is preliminary data.</text>
</comment>
<feature type="compositionally biased region" description="Polar residues" evidence="1">
    <location>
        <begin position="302"/>
        <end position="320"/>
    </location>
</feature>
<reference evidence="2 3" key="1">
    <citation type="submission" date="2018-01" db="EMBL/GenBank/DDBJ databases">
        <title>Harnessing the power of phylogenomics to disentangle the directionality and signatures of interkingdom host jumping in the parasitic fungal genus Tolypocladium.</title>
        <authorList>
            <person name="Quandt C.A."/>
            <person name="Patterson W."/>
            <person name="Spatafora J.W."/>
        </authorList>
    </citation>
    <scope>NUCLEOTIDE SEQUENCE [LARGE SCALE GENOMIC DNA]</scope>
    <source>
        <strain evidence="2 3">NRBC 100945</strain>
    </source>
</reference>
<dbReference type="AlphaFoldDB" id="A0A2S4L724"/>
<evidence type="ECO:0000256" key="1">
    <source>
        <dbReference type="SAM" id="MobiDB-lite"/>
    </source>
</evidence>
<sequence>MQHGQVSRAQVQSREAPPVEEPSQVPRAQPATSLALGPLTSSRRATKKLPAQRSTPCGHGAANRCAALTAGRAARGQHQPLQNSSSSRHLSTSTPCPGLSLLPGSPPLLQPQFLWPFLSPRRVDSFVGFSRADSIHSFTGRGRIGCSPIASISREIAPLASCSSLAARRSNPSLQSQASRTHDGRNRREPVLASAFSPSIRTQSWAAPLRFLPVGLARRCHPPLLASYSRQLQPPPRTEHHALRGTGGPNRRRHRHGCHVVSSNGCNGPDASEQQPWGGGANAIQDKTGSAARLEQTHRSPFGSQNGNVLSSSYQPSNNHHGFDLPARKMHSVDNLSGARWDKPAEDRVLSPPLAIEPKTGRAGSSDWLMHGQQNSMGDERKRPIHQTLGFEDDSKWIHRDKLAKIESEELQAAGLFVPRTRAPSKQRRERSQSRLTRGGDSTDMGSSRPTDVGNARLRKDSATLEQLAVPAAEPTMVAAEPTMAAAEPTMAAAEPTTPLWDLRTPEEIAEEEANAYFASNGAKGGSRIPVAKTSPAPIPVDYLERGAPAARKQNENPEGDMISYPKPRSRSASLSVSDQASTGTGPKPAAKRSVTDTSPKKNTPRKTSTASRNSASTGRPKTRSGPIKDSPSTRPSTRAGEPFAASKQPEGDPPWMLNSYKPDPRLPPDQQLLPTVARRLQQEKWEKEGKFGDVYDKEFRPLNDHEFLKPPEPEPDPEPEKTNPVEEENQPQPDEWPLKPGVAKSPTLRQGSYSTMPKISDKPPLSPMTSPRTPVTQQPTPAPQIQHKTPATPDRHEDEKKGGCGCCVVM</sequence>
<feature type="compositionally biased region" description="Basic and acidic residues" evidence="1">
    <location>
        <begin position="180"/>
        <end position="189"/>
    </location>
</feature>
<organism evidence="2 3">
    <name type="scientific">Tolypocladium paradoxum</name>
    <dbReference type="NCBI Taxonomy" id="94208"/>
    <lineage>
        <taxon>Eukaryota</taxon>
        <taxon>Fungi</taxon>
        <taxon>Dikarya</taxon>
        <taxon>Ascomycota</taxon>
        <taxon>Pezizomycotina</taxon>
        <taxon>Sordariomycetes</taxon>
        <taxon>Hypocreomycetidae</taxon>
        <taxon>Hypocreales</taxon>
        <taxon>Ophiocordycipitaceae</taxon>
        <taxon>Tolypocladium</taxon>
    </lineage>
</organism>
<feature type="compositionally biased region" description="Low complexity" evidence="1">
    <location>
        <begin position="770"/>
        <end position="787"/>
    </location>
</feature>
<proteinExistence type="predicted"/>
<feature type="region of interest" description="Disordered" evidence="1">
    <location>
        <begin position="520"/>
        <end position="811"/>
    </location>
</feature>
<keyword evidence="3" id="KW-1185">Reference proteome</keyword>
<dbReference type="OrthoDB" id="418495at2759"/>
<evidence type="ECO:0008006" key="4">
    <source>
        <dbReference type="Google" id="ProtNLM"/>
    </source>
</evidence>
<feature type="compositionally biased region" description="Low complexity" evidence="1">
    <location>
        <begin position="84"/>
        <end position="102"/>
    </location>
</feature>
<name>A0A2S4L724_9HYPO</name>
<feature type="region of interest" description="Disordered" evidence="1">
    <location>
        <begin position="167"/>
        <end position="189"/>
    </location>
</feature>